<dbReference type="SUPFAM" id="SSF47384">
    <property type="entry name" value="Homodimeric domain of signal transducing histidine kinase"/>
    <property type="match status" value="1"/>
</dbReference>
<dbReference type="EMBL" id="FRFE01000050">
    <property type="protein sequence ID" value="SHO53240.1"/>
    <property type="molecule type" value="Genomic_DNA"/>
</dbReference>
<evidence type="ECO:0000256" key="9">
    <source>
        <dbReference type="PROSITE-ProRule" id="PRU00169"/>
    </source>
</evidence>
<organism evidence="15 16">
    <name type="scientific">Desulfopila aestuarii DSM 18488</name>
    <dbReference type="NCBI Taxonomy" id="1121416"/>
    <lineage>
        <taxon>Bacteria</taxon>
        <taxon>Pseudomonadati</taxon>
        <taxon>Thermodesulfobacteriota</taxon>
        <taxon>Desulfobulbia</taxon>
        <taxon>Desulfobulbales</taxon>
        <taxon>Desulfocapsaceae</taxon>
        <taxon>Desulfopila</taxon>
    </lineage>
</organism>
<dbReference type="PROSITE" id="PS50110">
    <property type="entry name" value="RESPONSE_REGULATORY"/>
    <property type="match status" value="1"/>
</dbReference>
<name>A0A1M7YKT4_9BACT</name>
<dbReference type="SMART" id="SM00387">
    <property type="entry name" value="HATPase_c"/>
    <property type="match status" value="1"/>
</dbReference>
<keyword evidence="4" id="KW-1003">Cell membrane</keyword>
<proteinExistence type="predicted"/>
<dbReference type="InterPro" id="IPR004358">
    <property type="entry name" value="Sig_transdc_His_kin-like_C"/>
</dbReference>
<dbReference type="AlphaFoldDB" id="A0A1M7YKT4"/>
<evidence type="ECO:0000313" key="15">
    <source>
        <dbReference type="EMBL" id="SHO53240.1"/>
    </source>
</evidence>
<dbReference type="Gene3D" id="3.30.450.20">
    <property type="entry name" value="PAS domain"/>
    <property type="match status" value="3"/>
</dbReference>
<dbReference type="PANTHER" id="PTHR43065:SF42">
    <property type="entry name" value="TWO-COMPONENT SENSOR PPRA"/>
    <property type="match status" value="1"/>
</dbReference>
<gene>
    <name evidence="15" type="ORF">SAMN02745220_05020</name>
</gene>
<dbReference type="SUPFAM" id="SSF52172">
    <property type="entry name" value="CheY-like"/>
    <property type="match status" value="1"/>
</dbReference>
<evidence type="ECO:0000256" key="6">
    <source>
        <dbReference type="ARBA" id="ARBA00022692"/>
    </source>
</evidence>
<evidence type="ECO:0000256" key="11">
    <source>
        <dbReference type="SAM" id="Phobius"/>
    </source>
</evidence>
<dbReference type="InterPro" id="IPR013656">
    <property type="entry name" value="PAS_4"/>
</dbReference>
<feature type="domain" description="Response regulatory" evidence="13">
    <location>
        <begin position="856"/>
        <end position="972"/>
    </location>
</feature>
<accession>A0A1M7YKT4</accession>
<evidence type="ECO:0000256" key="1">
    <source>
        <dbReference type="ARBA" id="ARBA00000085"/>
    </source>
</evidence>
<evidence type="ECO:0000256" key="5">
    <source>
        <dbReference type="ARBA" id="ARBA00022553"/>
    </source>
</evidence>
<sequence length="977" mass="108475">MATKTQTITRQVGRTRSLAFGLVMLVIMLIATSISGYFSYNLQKSEENRLAGTIGTILSESINRISFSGKYHSRILLEEMQKKLPELAYISVETLDGIVEAHTDSTQNDTPITQEERDLNHHAIDGDTTVITEKTINGVAVKEVLVPYRTGLRLEPSGVVRIGINVNEARSKQLSNLFIHILIIIALTISAVWIMEMLSRRFSRRLNESEQALRESNDLFTLFMRHSPFYAFIKDVTPSESRVLQASDNYRQMIGITGSDMVGKTMAELFPADLAATITADDWAVVSNNKVLQVDEELNGRSYTSIKFPIIQGGRTLLAGYTIDITERKKSEDLLSYSNSLTTAALESTPDAILVVKRDGKIARWNQKFVDLWKVPEGLLDTTIDDPVLQHVTAQMAQPETFLAKVLELYDHPEDSSVDTLFLADGRVVERYSQPLQIKDEIVGRFWSFRNITERKRMEDALQASESRLLEAQKMADVGNWELDVATGRIWASDLAYDMYGLKPSPDNTIELSKVKDCTVNREIVRQAMVDLIEKDEPYNMEIDVEPANGNEPLSIRSIAKCIRDEEGRPVKVVGVIQNITEMKRAENERLKLEAQLQQAQKMELVGLLAGGVAHDFNNILGVIIGHADLAMAPLNPSHPLFAHLEAIRKAANHSADITRQLLAFARKQTIAPKVISLNEAIEGTLNMLRRLIGEDIELTWRPGESLWAVKVDPSQIDQILANLCINARAAISGVGNITVETCNCTMDDGYLLGQSDFIPGDYVRISLSDNGCGMDQETLSHIFEPFFTTKGIGKGTGLGLATVYGAVKQNRGFINVYSEPGKGTSFTIYLPRHSGKAINEIHESTAEQVVGGNETILLVEDDSAILNMTTMMLQSLGYTVFSATFPSEAIRLTDEFSGKINLLITDMVMPEMNGRDLAKHILANQSGLKCLFMSGYTADIIANQGILDEGVCFIQKPFSRNELAKKIRSILELKGS</sequence>
<feature type="transmembrane region" description="Helical" evidence="11">
    <location>
        <begin position="177"/>
        <end position="195"/>
    </location>
</feature>
<dbReference type="STRING" id="1121416.SAMN02745220_05020"/>
<dbReference type="InterPro" id="IPR000700">
    <property type="entry name" value="PAS-assoc_C"/>
</dbReference>
<dbReference type="Pfam" id="PF02518">
    <property type="entry name" value="HATPase_c"/>
    <property type="match status" value="1"/>
</dbReference>
<dbReference type="Gene3D" id="1.10.287.130">
    <property type="match status" value="1"/>
</dbReference>
<dbReference type="Gene3D" id="3.40.50.2300">
    <property type="match status" value="1"/>
</dbReference>
<dbReference type="Pfam" id="PF13188">
    <property type="entry name" value="PAS_8"/>
    <property type="match status" value="1"/>
</dbReference>
<protein>
    <recommendedName>
        <fullName evidence="3">histidine kinase</fullName>
        <ecNumber evidence="3">2.7.13.3</ecNumber>
    </recommendedName>
</protein>
<dbReference type="SUPFAM" id="SSF55785">
    <property type="entry name" value="PYP-like sensor domain (PAS domain)"/>
    <property type="match status" value="3"/>
</dbReference>
<evidence type="ECO:0000259" key="13">
    <source>
        <dbReference type="PROSITE" id="PS50110"/>
    </source>
</evidence>
<dbReference type="PROSITE" id="PS50113">
    <property type="entry name" value="PAC"/>
    <property type="match status" value="1"/>
</dbReference>
<keyword evidence="16" id="KW-1185">Reference proteome</keyword>
<evidence type="ECO:0000256" key="7">
    <source>
        <dbReference type="ARBA" id="ARBA00022989"/>
    </source>
</evidence>
<dbReference type="GO" id="GO:0000155">
    <property type="term" value="F:phosphorelay sensor kinase activity"/>
    <property type="evidence" value="ECO:0007669"/>
    <property type="project" value="InterPro"/>
</dbReference>
<evidence type="ECO:0000256" key="8">
    <source>
        <dbReference type="ARBA" id="ARBA00023136"/>
    </source>
</evidence>
<evidence type="ECO:0000256" key="2">
    <source>
        <dbReference type="ARBA" id="ARBA00004651"/>
    </source>
</evidence>
<keyword evidence="7 11" id="KW-1133">Transmembrane helix</keyword>
<dbReference type="InterPro" id="IPR005467">
    <property type="entry name" value="His_kinase_dom"/>
</dbReference>
<dbReference type="Proteomes" id="UP000184603">
    <property type="component" value="Unassembled WGS sequence"/>
</dbReference>
<dbReference type="InterPro" id="IPR036890">
    <property type="entry name" value="HATPase_C_sf"/>
</dbReference>
<dbReference type="InterPro" id="IPR036097">
    <property type="entry name" value="HisK_dim/P_sf"/>
</dbReference>
<feature type="modified residue" description="4-aspartylphosphate" evidence="9">
    <location>
        <position position="907"/>
    </location>
</feature>
<dbReference type="Pfam" id="PF17203">
    <property type="entry name" value="sCache_3_2"/>
    <property type="match status" value="1"/>
</dbReference>
<dbReference type="SMART" id="SM00091">
    <property type="entry name" value="PAS"/>
    <property type="match status" value="2"/>
</dbReference>
<comment type="subcellular location">
    <subcellularLocation>
        <location evidence="2">Cell membrane</location>
        <topology evidence="2">Multi-pass membrane protein</topology>
    </subcellularLocation>
</comment>
<keyword evidence="6 11" id="KW-0812">Transmembrane</keyword>
<dbReference type="Pfam" id="PF00072">
    <property type="entry name" value="Response_reg"/>
    <property type="match status" value="1"/>
</dbReference>
<dbReference type="Pfam" id="PF08448">
    <property type="entry name" value="PAS_4"/>
    <property type="match status" value="1"/>
</dbReference>
<dbReference type="OrthoDB" id="9806821at2"/>
<feature type="transmembrane region" description="Helical" evidence="11">
    <location>
        <begin position="18"/>
        <end position="40"/>
    </location>
</feature>
<dbReference type="InterPro" id="IPR000014">
    <property type="entry name" value="PAS"/>
</dbReference>
<evidence type="ECO:0000256" key="3">
    <source>
        <dbReference type="ARBA" id="ARBA00012438"/>
    </source>
</evidence>
<dbReference type="Gene3D" id="3.30.565.10">
    <property type="entry name" value="Histidine kinase-like ATPase, C-terminal domain"/>
    <property type="match status" value="1"/>
</dbReference>
<dbReference type="InterPro" id="IPR001789">
    <property type="entry name" value="Sig_transdc_resp-reg_receiver"/>
</dbReference>
<dbReference type="InterPro" id="IPR003661">
    <property type="entry name" value="HisK_dim/P_dom"/>
</dbReference>
<feature type="domain" description="PAC" evidence="14">
    <location>
        <begin position="539"/>
        <end position="592"/>
    </location>
</feature>
<dbReference type="CDD" id="cd00082">
    <property type="entry name" value="HisKA"/>
    <property type="match status" value="1"/>
</dbReference>
<comment type="catalytic activity">
    <reaction evidence="1">
        <text>ATP + protein L-histidine = ADP + protein N-phospho-L-histidine.</text>
        <dbReference type="EC" id="2.7.13.3"/>
    </reaction>
</comment>
<reference evidence="15 16" key="1">
    <citation type="submission" date="2016-12" db="EMBL/GenBank/DDBJ databases">
        <authorList>
            <person name="Song W.-J."/>
            <person name="Kurnit D.M."/>
        </authorList>
    </citation>
    <scope>NUCLEOTIDE SEQUENCE [LARGE SCALE GENOMIC DNA]</scope>
    <source>
        <strain evidence="15 16">DSM 18488</strain>
    </source>
</reference>
<keyword evidence="5 9" id="KW-0597">Phosphoprotein</keyword>
<keyword evidence="10" id="KW-0175">Coiled coil</keyword>
<evidence type="ECO:0000256" key="4">
    <source>
        <dbReference type="ARBA" id="ARBA00022475"/>
    </source>
</evidence>
<dbReference type="InterPro" id="IPR011006">
    <property type="entry name" value="CheY-like_superfamily"/>
</dbReference>
<dbReference type="GO" id="GO:0005886">
    <property type="term" value="C:plasma membrane"/>
    <property type="evidence" value="ECO:0007669"/>
    <property type="project" value="UniProtKB-SubCell"/>
</dbReference>
<evidence type="ECO:0000256" key="10">
    <source>
        <dbReference type="SAM" id="Coils"/>
    </source>
</evidence>
<dbReference type="InterPro" id="IPR035965">
    <property type="entry name" value="PAS-like_dom_sf"/>
</dbReference>
<dbReference type="InterPro" id="IPR003594">
    <property type="entry name" value="HATPase_dom"/>
</dbReference>
<keyword evidence="8 11" id="KW-0472">Membrane</keyword>
<dbReference type="EC" id="2.7.13.3" evidence="3"/>
<dbReference type="InterPro" id="IPR033463">
    <property type="entry name" value="sCache_3"/>
</dbReference>
<feature type="domain" description="Histidine kinase" evidence="12">
    <location>
        <begin position="612"/>
        <end position="835"/>
    </location>
</feature>
<dbReference type="SMART" id="SM00388">
    <property type="entry name" value="HisKA"/>
    <property type="match status" value="1"/>
</dbReference>
<dbReference type="RefSeq" id="WP_073616834.1">
    <property type="nucleotide sequence ID" value="NZ_FRFE01000050.1"/>
</dbReference>
<evidence type="ECO:0000313" key="16">
    <source>
        <dbReference type="Proteomes" id="UP000184603"/>
    </source>
</evidence>
<dbReference type="PANTHER" id="PTHR43065">
    <property type="entry name" value="SENSOR HISTIDINE KINASE"/>
    <property type="match status" value="1"/>
</dbReference>
<dbReference type="SUPFAM" id="SSF55874">
    <property type="entry name" value="ATPase domain of HSP90 chaperone/DNA topoisomerase II/histidine kinase"/>
    <property type="match status" value="1"/>
</dbReference>
<feature type="coiled-coil region" evidence="10">
    <location>
        <begin position="576"/>
        <end position="603"/>
    </location>
</feature>
<dbReference type="SMART" id="SM00448">
    <property type="entry name" value="REC"/>
    <property type="match status" value="1"/>
</dbReference>
<evidence type="ECO:0000259" key="14">
    <source>
        <dbReference type="PROSITE" id="PS50113"/>
    </source>
</evidence>
<dbReference type="PRINTS" id="PR00344">
    <property type="entry name" value="BCTRLSENSOR"/>
</dbReference>
<evidence type="ECO:0000259" key="12">
    <source>
        <dbReference type="PROSITE" id="PS50109"/>
    </source>
</evidence>
<dbReference type="PROSITE" id="PS50109">
    <property type="entry name" value="HIS_KIN"/>
    <property type="match status" value="1"/>
</dbReference>